<feature type="region of interest" description="Disordered" evidence="1">
    <location>
        <begin position="47"/>
        <end position="101"/>
    </location>
</feature>
<dbReference type="RefSeq" id="WP_380606674.1">
    <property type="nucleotide sequence ID" value="NZ_JBHSDU010000015.1"/>
</dbReference>
<organism evidence="3 4">
    <name type="scientific">Steroidobacter flavus</name>
    <dbReference type="NCBI Taxonomy" id="1842136"/>
    <lineage>
        <taxon>Bacteria</taxon>
        <taxon>Pseudomonadati</taxon>
        <taxon>Pseudomonadota</taxon>
        <taxon>Gammaproteobacteria</taxon>
        <taxon>Steroidobacterales</taxon>
        <taxon>Steroidobacteraceae</taxon>
        <taxon>Steroidobacter</taxon>
    </lineage>
</organism>
<dbReference type="Gene3D" id="3.40.50.410">
    <property type="entry name" value="von Willebrand factor, type A domain"/>
    <property type="match status" value="1"/>
</dbReference>
<dbReference type="InterPro" id="IPR025861">
    <property type="entry name" value="CobT_VWA_dom"/>
</dbReference>
<evidence type="ECO:0000313" key="3">
    <source>
        <dbReference type="EMBL" id="MFC4313149.1"/>
    </source>
</evidence>
<keyword evidence="4" id="KW-1185">Reference proteome</keyword>
<gene>
    <name evidence="3" type="ORF">ACFPN2_28985</name>
</gene>
<name>A0ABV8T422_9GAMM</name>
<feature type="domain" description="Cobalamin biosynthesis protein CobT VWA" evidence="2">
    <location>
        <begin position="222"/>
        <end position="434"/>
    </location>
</feature>
<comment type="caution">
    <text evidence="3">The sequence shown here is derived from an EMBL/GenBank/DDBJ whole genome shotgun (WGS) entry which is preliminary data.</text>
</comment>
<dbReference type="PANTHER" id="PTHR41248:SF1">
    <property type="entry name" value="NORD PROTEIN"/>
    <property type="match status" value="1"/>
</dbReference>
<evidence type="ECO:0000259" key="2">
    <source>
        <dbReference type="Pfam" id="PF11775"/>
    </source>
</evidence>
<reference evidence="4" key="1">
    <citation type="journal article" date="2019" name="Int. J. Syst. Evol. Microbiol.">
        <title>The Global Catalogue of Microorganisms (GCM) 10K type strain sequencing project: providing services to taxonomists for standard genome sequencing and annotation.</title>
        <authorList>
            <consortium name="The Broad Institute Genomics Platform"/>
            <consortium name="The Broad Institute Genome Sequencing Center for Infectious Disease"/>
            <person name="Wu L."/>
            <person name="Ma J."/>
        </authorList>
    </citation>
    <scope>NUCLEOTIDE SEQUENCE [LARGE SCALE GENOMIC DNA]</scope>
    <source>
        <strain evidence="4">CGMCC 1.10759</strain>
    </source>
</reference>
<feature type="compositionally biased region" description="Basic and acidic residues" evidence="1">
    <location>
        <begin position="49"/>
        <end position="76"/>
    </location>
</feature>
<protein>
    <submittedName>
        <fullName evidence="3">Cobaltochelatase subunit CobT</fullName>
    </submittedName>
</protein>
<dbReference type="SUPFAM" id="SSF53300">
    <property type="entry name" value="vWA-like"/>
    <property type="match status" value="1"/>
</dbReference>
<evidence type="ECO:0000256" key="1">
    <source>
        <dbReference type="SAM" id="MobiDB-lite"/>
    </source>
</evidence>
<accession>A0ABV8T422</accession>
<dbReference type="Pfam" id="PF11775">
    <property type="entry name" value="CobT_C"/>
    <property type="match status" value="1"/>
</dbReference>
<dbReference type="InterPro" id="IPR051928">
    <property type="entry name" value="NorD/CobT"/>
</dbReference>
<sequence>MTARSGDAALRSSLATVDGSEGLARLATLLNDQRAFGVEAAKLAVAIGRGERSEAEAGAEPEAKRRSEDEARRREEDEASAQRPSVDASMQRASDDAAAGAVREEGLHVDILRRISNEPRGRVVPRATASESGEGGYRVFTRQFDAVIDASSLLSEERRELARRFEDLSAASRKNGARWAQRLQRYLLSKQRRSWTFDCEEGQLDASRLTRVICDPLQPLLFKQEADTDWPETAVTLLIDNSGSMRGLPIVMASVCAELLGAVLERCGVTTEILGFTTQRWRGGRSREQWIASGRQKNPGRLTDLQHVIYKSADTQWRHARHNLIAMLDESLLKENVDGEALLWAHERLRRRPERRKILMVISDGAPLDDATLTANDVGYLDRHLRTVIKQLEANKTVELLAIGIGHDVGSYYAHAFTVTEPQELGEAMVRQLVARLKGRSGRRGSGP</sequence>
<proteinExistence type="predicted"/>
<dbReference type="EMBL" id="JBHSDU010000015">
    <property type="protein sequence ID" value="MFC4313149.1"/>
    <property type="molecule type" value="Genomic_DNA"/>
</dbReference>
<dbReference type="Proteomes" id="UP001595904">
    <property type="component" value="Unassembled WGS sequence"/>
</dbReference>
<dbReference type="PANTHER" id="PTHR41248">
    <property type="entry name" value="NORD PROTEIN"/>
    <property type="match status" value="1"/>
</dbReference>
<evidence type="ECO:0000313" key="4">
    <source>
        <dbReference type="Proteomes" id="UP001595904"/>
    </source>
</evidence>
<dbReference type="InterPro" id="IPR036465">
    <property type="entry name" value="vWFA_dom_sf"/>
</dbReference>